<evidence type="ECO:0000313" key="2">
    <source>
        <dbReference type="EMBL" id="CAH0047200.1"/>
    </source>
</evidence>
<sequence>MSIMALTPSQGAGAGASIYQPLNTDRQEIRLIEVLSIEEPVVCQISVVSLLEKPRYSALSYVWGDAANRETIMVNGMIIPVTVNLKAALRHFGRHWKTFNSNSDPSSMRIWADALCINQNDTDEISSQVRLMESVYSCPDLVLAWLGSEDQKTSFALKMLCQFTEEFQAAKYDPRILPDLHWLKNHPYLWKIDENRPEGDQVGNPVWDAIFFLNSLPYWRRVWTLQEQLLAPALVFSCPSTAVSGAKIFNALFVLGSLRAQLIRNERIPDFIPTRLWRSIGLPGHVSQDRIQHLARVVMLYLTVYRAQTLHKTAEDYRKLEIERFECLIKFPFEATEPKDHVYGILGLLNPQIKSKLKVDYSNRMTVNSVYLDFTSLLLEESKRLNSVVLRFLYLAGVGDNFGLPSWVPNYRAASKSVCHASWDTFTKVVPEEEARVLNSPNIRGLILSLSGARCLVVSRLGPTFSPFLSGENKYLIAELLKDPGPRFCQIWSLFRLALGIMSETYVGDIWHFVLLVEFVQIVEQFLGDSCPSYLKGITLENTRGLEEVHQSNFQIGLSEHTVSPQMSEKARAWISSALAMDRNMVAFQTNENFLGIGPIGVREGDCIFSLLGFPSFAVLRKAGSRYRFLGPCNISEREFQGPGTMKRLPSHGGYLNIEIV</sequence>
<dbReference type="PANTHER" id="PTHR24148:SF82">
    <property type="entry name" value="HETEROKARYON INCOMPATIBILITY DOMAIN-CONTAINING PROTEIN"/>
    <property type="match status" value="1"/>
</dbReference>
<organism evidence="2 3">
    <name type="scientific">Clonostachys solani</name>
    <dbReference type="NCBI Taxonomy" id="160281"/>
    <lineage>
        <taxon>Eukaryota</taxon>
        <taxon>Fungi</taxon>
        <taxon>Dikarya</taxon>
        <taxon>Ascomycota</taxon>
        <taxon>Pezizomycotina</taxon>
        <taxon>Sordariomycetes</taxon>
        <taxon>Hypocreomycetidae</taxon>
        <taxon>Hypocreales</taxon>
        <taxon>Bionectriaceae</taxon>
        <taxon>Clonostachys</taxon>
    </lineage>
</organism>
<dbReference type="InterPro" id="IPR052895">
    <property type="entry name" value="HetReg/Transcr_Mod"/>
</dbReference>
<protein>
    <recommendedName>
        <fullName evidence="1">Heterokaryon incompatibility domain-containing protein</fullName>
    </recommendedName>
</protein>
<dbReference type="PANTHER" id="PTHR24148">
    <property type="entry name" value="ANKYRIN REPEAT DOMAIN-CONTAINING PROTEIN 39 HOMOLOG-RELATED"/>
    <property type="match status" value="1"/>
</dbReference>
<dbReference type="Pfam" id="PF06985">
    <property type="entry name" value="HET"/>
    <property type="match status" value="1"/>
</dbReference>
<proteinExistence type="predicted"/>
<dbReference type="EMBL" id="CABFOC020000018">
    <property type="protein sequence ID" value="CAH0047200.1"/>
    <property type="molecule type" value="Genomic_DNA"/>
</dbReference>
<dbReference type="Proteomes" id="UP000775872">
    <property type="component" value="Unassembled WGS sequence"/>
</dbReference>
<feature type="domain" description="Heterokaryon incompatibility" evidence="1">
    <location>
        <begin position="56"/>
        <end position="227"/>
    </location>
</feature>
<name>A0A9P0EG90_9HYPO</name>
<keyword evidence="3" id="KW-1185">Reference proteome</keyword>
<accession>A0A9P0EG90</accession>
<comment type="caution">
    <text evidence="2">The sequence shown here is derived from an EMBL/GenBank/DDBJ whole genome shotgun (WGS) entry which is preliminary data.</text>
</comment>
<evidence type="ECO:0000313" key="3">
    <source>
        <dbReference type="Proteomes" id="UP000775872"/>
    </source>
</evidence>
<evidence type="ECO:0000259" key="1">
    <source>
        <dbReference type="Pfam" id="PF06985"/>
    </source>
</evidence>
<reference evidence="2" key="1">
    <citation type="submission" date="2021-10" db="EMBL/GenBank/DDBJ databases">
        <authorList>
            <person name="Piombo E."/>
        </authorList>
    </citation>
    <scope>NUCLEOTIDE SEQUENCE</scope>
</reference>
<dbReference type="AlphaFoldDB" id="A0A9P0EG90"/>
<dbReference type="OrthoDB" id="5386682at2759"/>
<gene>
    <name evidence="2" type="ORF">CSOL1703_00013439</name>
</gene>
<dbReference type="InterPro" id="IPR010730">
    <property type="entry name" value="HET"/>
</dbReference>